<protein>
    <submittedName>
        <fullName evidence="1">Uncharacterized protein</fullName>
    </submittedName>
</protein>
<gene>
    <name evidence="1" type="ORF">Bpfe_009371</name>
</gene>
<dbReference type="Proteomes" id="UP001233172">
    <property type="component" value="Unassembled WGS sequence"/>
</dbReference>
<organism evidence="1 2">
    <name type="scientific">Biomphalaria pfeifferi</name>
    <name type="common">Bloodfluke planorb</name>
    <name type="synonym">Freshwater snail</name>
    <dbReference type="NCBI Taxonomy" id="112525"/>
    <lineage>
        <taxon>Eukaryota</taxon>
        <taxon>Metazoa</taxon>
        <taxon>Spiralia</taxon>
        <taxon>Lophotrochozoa</taxon>
        <taxon>Mollusca</taxon>
        <taxon>Gastropoda</taxon>
        <taxon>Heterobranchia</taxon>
        <taxon>Euthyneura</taxon>
        <taxon>Panpulmonata</taxon>
        <taxon>Hygrophila</taxon>
        <taxon>Lymnaeoidea</taxon>
        <taxon>Planorbidae</taxon>
        <taxon>Biomphalaria</taxon>
    </lineage>
</organism>
<reference evidence="1" key="2">
    <citation type="submission" date="2023-04" db="EMBL/GenBank/DDBJ databases">
        <authorList>
            <person name="Bu L."/>
            <person name="Lu L."/>
            <person name="Laidemitt M.R."/>
            <person name="Zhang S.M."/>
            <person name="Mutuku M."/>
            <person name="Mkoji G."/>
            <person name="Steinauer M."/>
            <person name="Loker E.S."/>
        </authorList>
    </citation>
    <scope>NUCLEOTIDE SEQUENCE</scope>
    <source>
        <strain evidence="1">KasaAsao</strain>
        <tissue evidence="1">Whole Snail</tissue>
    </source>
</reference>
<dbReference type="EMBL" id="JASAOG010000031">
    <property type="protein sequence ID" value="KAK0061210.1"/>
    <property type="molecule type" value="Genomic_DNA"/>
</dbReference>
<feature type="non-terminal residue" evidence="1">
    <location>
        <position position="71"/>
    </location>
</feature>
<keyword evidence="2" id="KW-1185">Reference proteome</keyword>
<evidence type="ECO:0000313" key="2">
    <source>
        <dbReference type="Proteomes" id="UP001233172"/>
    </source>
</evidence>
<dbReference type="AlphaFoldDB" id="A0AAD8BV67"/>
<name>A0AAD8BV67_BIOPF</name>
<proteinExistence type="predicted"/>
<reference evidence="1" key="1">
    <citation type="journal article" date="2023" name="PLoS Negl. Trop. Dis.">
        <title>A genome sequence for Biomphalaria pfeifferi, the major vector snail for the human-infecting parasite Schistosoma mansoni.</title>
        <authorList>
            <person name="Bu L."/>
            <person name="Lu L."/>
            <person name="Laidemitt M.R."/>
            <person name="Zhang S.M."/>
            <person name="Mutuku M."/>
            <person name="Mkoji G."/>
            <person name="Steinauer M."/>
            <person name="Loker E.S."/>
        </authorList>
    </citation>
    <scope>NUCLEOTIDE SEQUENCE</scope>
    <source>
        <strain evidence="1">KasaAsao</strain>
    </source>
</reference>
<accession>A0AAD8BV67</accession>
<comment type="caution">
    <text evidence="1">The sequence shown here is derived from an EMBL/GenBank/DDBJ whole genome shotgun (WGS) entry which is preliminary data.</text>
</comment>
<evidence type="ECO:0000313" key="1">
    <source>
        <dbReference type="EMBL" id="KAK0061210.1"/>
    </source>
</evidence>
<sequence>MIESCQVWETLAYSIQTKAVEVTLAYSIQTKAVEVTLAYSIQTKAVEVTLERGSSGNDGEYVDSRNVWLKM</sequence>